<dbReference type="EMBL" id="JARKIE010000015">
    <property type="protein sequence ID" value="KAJ7702298.1"/>
    <property type="molecule type" value="Genomic_DNA"/>
</dbReference>
<proteinExistence type="predicted"/>
<evidence type="ECO:0000256" key="1">
    <source>
        <dbReference type="SAM" id="MobiDB-lite"/>
    </source>
</evidence>
<evidence type="ECO:0000313" key="2">
    <source>
        <dbReference type="EMBL" id="KAJ7702298.1"/>
    </source>
</evidence>
<organism evidence="2 3">
    <name type="scientific">Mycena rosella</name>
    <name type="common">Pink bonnet</name>
    <name type="synonym">Agaricus rosellus</name>
    <dbReference type="NCBI Taxonomy" id="1033263"/>
    <lineage>
        <taxon>Eukaryota</taxon>
        <taxon>Fungi</taxon>
        <taxon>Dikarya</taxon>
        <taxon>Basidiomycota</taxon>
        <taxon>Agaricomycotina</taxon>
        <taxon>Agaricomycetes</taxon>
        <taxon>Agaricomycetidae</taxon>
        <taxon>Agaricales</taxon>
        <taxon>Marasmiineae</taxon>
        <taxon>Mycenaceae</taxon>
        <taxon>Mycena</taxon>
    </lineage>
</organism>
<sequence>MSMTANGANMKATNFEATSRPLTGATFLDGKVDEVLQKAIGLGDQPKFFEQIIVGEFRFSPCQFLTATCTQQKLQDIADKTMSFTQPIFPQKVALAKFVEKARGVDVRYNACYVAYKTGYFEERDQGANQMVNNNSSTTNMAGANHRPPKSVRKKTSASSATSVDLASLGAAYIQTFLDGCHPPMSHLFEAFFFRARITGELPLQASLFLCIT</sequence>
<accession>A0AAD7E0H4</accession>
<name>A0AAD7E0H4_MYCRO</name>
<evidence type="ECO:0000313" key="3">
    <source>
        <dbReference type="Proteomes" id="UP001221757"/>
    </source>
</evidence>
<gene>
    <name evidence="2" type="ORF">B0H17DRAFT_1127857</name>
</gene>
<feature type="region of interest" description="Disordered" evidence="1">
    <location>
        <begin position="136"/>
        <end position="159"/>
    </location>
</feature>
<feature type="compositionally biased region" description="Basic residues" evidence="1">
    <location>
        <begin position="147"/>
        <end position="156"/>
    </location>
</feature>
<keyword evidence="3" id="KW-1185">Reference proteome</keyword>
<dbReference type="AlphaFoldDB" id="A0AAD7E0H4"/>
<protein>
    <submittedName>
        <fullName evidence="2">Uncharacterized protein</fullName>
    </submittedName>
</protein>
<dbReference type="Proteomes" id="UP001221757">
    <property type="component" value="Unassembled WGS sequence"/>
</dbReference>
<reference evidence="2" key="1">
    <citation type="submission" date="2023-03" db="EMBL/GenBank/DDBJ databases">
        <title>Massive genome expansion in bonnet fungi (Mycena s.s.) driven by repeated elements and novel gene families across ecological guilds.</title>
        <authorList>
            <consortium name="Lawrence Berkeley National Laboratory"/>
            <person name="Harder C.B."/>
            <person name="Miyauchi S."/>
            <person name="Viragh M."/>
            <person name="Kuo A."/>
            <person name="Thoen E."/>
            <person name="Andreopoulos B."/>
            <person name="Lu D."/>
            <person name="Skrede I."/>
            <person name="Drula E."/>
            <person name="Henrissat B."/>
            <person name="Morin E."/>
            <person name="Kohler A."/>
            <person name="Barry K."/>
            <person name="LaButti K."/>
            <person name="Morin E."/>
            <person name="Salamov A."/>
            <person name="Lipzen A."/>
            <person name="Mereny Z."/>
            <person name="Hegedus B."/>
            <person name="Baldrian P."/>
            <person name="Stursova M."/>
            <person name="Weitz H."/>
            <person name="Taylor A."/>
            <person name="Grigoriev I.V."/>
            <person name="Nagy L.G."/>
            <person name="Martin F."/>
            <person name="Kauserud H."/>
        </authorList>
    </citation>
    <scope>NUCLEOTIDE SEQUENCE</scope>
    <source>
        <strain evidence="2">CBHHK067</strain>
    </source>
</reference>
<comment type="caution">
    <text evidence="2">The sequence shown here is derived from an EMBL/GenBank/DDBJ whole genome shotgun (WGS) entry which is preliminary data.</text>
</comment>